<accession>A0A916VF69</accession>
<protein>
    <recommendedName>
        <fullName evidence="4 9">N-(5'-phosphoribosyl)anthranilate isomerase</fullName>
        <shortName evidence="9">PRAI</shortName>
        <ecNumber evidence="3 9">5.3.1.24</ecNumber>
    </recommendedName>
</protein>
<comment type="pathway">
    <text evidence="2 9">Amino-acid biosynthesis; L-tryptophan biosynthesis; L-tryptophan from chorismate: step 3/5.</text>
</comment>
<dbReference type="InterPro" id="IPR001240">
    <property type="entry name" value="PRAI_dom"/>
</dbReference>
<evidence type="ECO:0000313" key="12">
    <source>
        <dbReference type="Proteomes" id="UP000613208"/>
    </source>
</evidence>
<dbReference type="AlphaFoldDB" id="A0A916VF69"/>
<dbReference type="InterPro" id="IPR044643">
    <property type="entry name" value="TrpF_fam"/>
</dbReference>
<keyword evidence="12" id="KW-1185">Reference proteome</keyword>
<keyword evidence="8 9" id="KW-0413">Isomerase</keyword>
<evidence type="ECO:0000256" key="6">
    <source>
        <dbReference type="ARBA" id="ARBA00022822"/>
    </source>
</evidence>
<dbReference type="PANTHER" id="PTHR42894:SF1">
    <property type="entry name" value="N-(5'-PHOSPHORIBOSYL)ANTHRANILATE ISOMERASE"/>
    <property type="match status" value="1"/>
</dbReference>
<comment type="caution">
    <text evidence="11">The sequence shown here is derived from an EMBL/GenBank/DDBJ whole genome shotgun (WGS) entry which is preliminary data.</text>
</comment>
<dbReference type="GO" id="GO:0004640">
    <property type="term" value="F:phosphoribosylanthranilate isomerase activity"/>
    <property type="evidence" value="ECO:0007669"/>
    <property type="project" value="UniProtKB-UniRule"/>
</dbReference>
<dbReference type="SUPFAM" id="SSF51366">
    <property type="entry name" value="Ribulose-phoshate binding barrel"/>
    <property type="match status" value="1"/>
</dbReference>
<gene>
    <name evidence="9 11" type="primary">trpF</name>
    <name evidence="11" type="ORF">ANBU17_28590</name>
</gene>
<evidence type="ECO:0000313" key="11">
    <source>
        <dbReference type="EMBL" id="GFO86512.1"/>
    </source>
</evidence>
<comment type="catalytic activity">
    <reaction evidence="1 9">
        <text>N-(5-phospho-beta-D-ribosyl)anthranilate = 1-(2-carboxyphenylamino)-1-deoxy-D-ribulose 5-phosphate</text>
        <dbReference type="Rhea" id="RHEA:21540"/>
        <dbReference type="ChEBI" id="CHEBI:18277"/>
        <dbReference type="ChEBI" id="CHEBI:58613"/>
        <dbReference type="EC" id="5.3.1.24"/>
    </reaction>
</comment>
<proteinExistence type="inferred from homology"/>
<dbReference type="InterPro" id="IPR011060">
    <property type="entry name" value="RibuloseP-bd_barrel"/>
</dbReference>
<dbReference type="Proteomes" id="UP000613208">
    <property type="component" value="Unassembled WGS sequence"/>
</dbReference>
<evidence type="ECO:0000256" key="4">
    <source>
        <dbReference type="ARBA" id="ARBA00022272"/>
    </source>
</evidence>
<dbReference type="CDD" id="cd00405">
    <property type="entry name" value="PRAI"/>
    <property type="match status" value="1"/>
</dbReference>
<keyword evidence="7 9" id="KW-0057">Aromatic amino acid biosynthesis</keyword>
<dbReference type="EMBL" id="BLYI01000067">
    <property type="protein sequence ID" value="GFO86512.1"/>
    <property type="molecule type" value="Genomic_DNA"/>
</dbReference>
<keyword evidence="5 9" id="KW-0028">Amino-acid biosynthesis</keyword>
<evidence type="ECO:0000256" key="7">
    <source>
        <dbReference type="ARBA" id="ARBA00023141"/>
    </source>
</evidence>
<dbReference type="HAMAP" id="MF_00135">
    <property type="entry name" value="PRAI"/>
    <property type="match status" value="1"/>
</dbReference>
<dbReference type="RefSeq" id="WP_201312166.1">
    <property type="nucleotide sequence ID" value="NZ_BLYI01000067.1"/>
</dbReference>
<feature type="domain" description="N-(5'phosphoribosyl) anthranilate isomerase (PRAI)" evidence="10">
    <location>
        <begin position="3"/>
        <end position="199"/>
    </location>
</feature>
<dbReference type="Pfam" id="PF00697">
    <property type="entry name" value="PRAI"/>
    <property type="match status" value="1"/>
</dbReference>
<dbReference type="InterPro" id="IPR013785">
    <property type="entry name" value="Aldolase_TIM"/>
</dbReference>
<comment type="similarity">
    <text evidence="9">Belongs to the TrpF family.</text>
</comment>
<keyword evidence="6 9" id="KW-0822">Tryptophan biosynthesis</keyword>
<evidence type="ECO:0000256" key="9">
    <source>
        <dbReference type="HAMAP-Rule" id="MF_00135"/>
    </source>
</evidence>
<dbReference type="PANTHER" id="PTHR42894">
    <property type="entry name" value="N-(5'-PHOSPHORIBOSYL)ANTHRANILATE ISOMERASE"/>
    <property type="match status" value="1"/>
</dbReference>
<reference evidence="11" key="1">
    <citation type="submission" date="2020-06" db="EMBL/GenBank/DDBJ databases">
        <title>Characterization of fructooligosaccharide metabolism and fructooligosaccharide-degrading enzymes in human commensal butyrate producers.</title>
        <authorList>
            <person name="Tanno H."/>
            <person name="Fujii T."/>
            <person name="Hirano K."/>
            <person name="Maeno S."/>
            <person name="Tonozuka T."/>
            <person name="Sakamoto M."/>
            <person name="Ohkuma M."/>
            <person name="Tochio T."/>
            <person name="Endo A."/>
        </authorList>
    </citation>
    <scope>NUCLEOTIDE SEQUENCE</scope>
    <source>
        <strain evidence="11">JCM 17466</strain>
    </source>
</reference>
<evidence type="ECO:0000256" key="3">
    <source>
        <dbReference type="ARBA" id="ARBA00012572"/>
    </source>
</evidence>
<evidence type="ECO:0000256" key="8">
    <source>
        <dbReference type="ARBA" id="ARBA00023235"/>
    </source>
</evidence>
<evidence type="ECO:0000256" key="2">
    <source>
        <dbReference type="ARBA" id="ARBA00004664"/>
    </source>
</evidence>
<dbReference type="GO" id="GO:0000162">
    <property type="term" value="P:L-tryptophan biosynthetic process"/>
    <property type="evidence" value="ECO:0007669"/>
    <property type="project" value="UniProtKB-UniRule"/>
</dbReference>
<dbReference type="Gene3D" id="3.20.20.70">
    <property type="entry name" value="Aldolase class I"/>
    <property type="match status" value="1"/>
</dbReference>
<evidence type="ECO:0000259" key="10">
    <source>
        <dbReference type="Pfam" id="PF00697"/>
    </source>
</evidence>
<name>A0A916VF69_9FIRM</name>
<evidence type="ECO:0000256" key="5">
    <source>
        <dbReference type="ARBA" id="ARBA00022605"/>
    </source>
</evidence>
<sequence>MIVKMCGIRREEDAAYADEVCPDYVGFVFADSPRQVSVEEAVRFRKDLRKEIRCVGVFVNETPEKMAETAARVPLDALQLHGDETEEDIRKLRSLCDKEIWKAARVKSAEDIQKVQMLPADRILLDSFSKEAYGGTGRTIRLDILKEAEITKPYFLAGGLNPENLKDILDEIHPEGIDISSGIETDGYKDLEKMKKIMEIAGGNNG</sequence>
<organism evidence="11 12">
    <name type="scientific">Anaerostipes butyraticus</name>
    <dbReference type="NCBI Taxonomy" id="645466"/>
    <lineage>
        <taxon>Bacteria</taxon>
        <taxon>Bacillati</taxon>
        <taxon>Bacillota</taxon>
        <taxon>Clostridia</taxon>
        <taxon>Lachnospirales</taxon>
        <taxon>Lachnospiraceae</taxon>
        <taxon>Anaerostipes</taxon>
    </lineage>
</organism>
<evidence type="ECO:0000256" key="1">
    <source>
        <dbReference type="ARBA" id="ARBA00001164"/>
    </source>
</evidence>
<dbReference type="EC" id="5.3.1.24" evidence="3 9"/>